<feature type="transmembrane region" description="Helical" evidence="6">
    <location>
        <begin position="179"/>
        <end position="200"/>
    </location>
</feature>
<dbReference type="PATRIC" id="fig|1461584.3.peg.2587"/>
<keyword evidence="4 6" id="KW-0472">Membrane</keyword>
<keyword evidence="5" id="KW-0046">Antibiotic resistance</keyword>
<feature type="transmembrane region" description="Helical" evidence="6">
    <location>
        <begin position="110"/>
        <end position="139"/>
    </location>
</feature>
<dbReference type="InterPro" id="IPR047817">
    <property type="entry name" value="ABC2_TM_bact-type"/>
</dbReference>
<dbReference type="InterPro" id="IPR013525">
    <property type="entry name" value="ABC2_TM"/>
</dbReference>
<dbReference type="GO" id="GO:0140359">
    <property type="term" value="F:ABC-type transporter activity"/>
    <property type="evidence" value="ECO:0007669"/>
    <property type="project" value="InterPro"/>
</dbReference>
<dbReference type="EMBL" id="LN483071">
    <property type="protein sequence ID" value="CEA09247.1"/>
    <property type="molecule type" value="Genomic_DNA"/>
</dbReference>
<evidence type="ECO:0000256" key="3">
    <source>
        <dbReference type="ARBA" id="ARBA00022989"/>
    </source>
</evidence>
<evidence type="ECO:0000256" key="5">
    <source>
        <dbReference type="ARBA" id="ARBA00023251"/>
    </source>
</evidence>
<dbReference type="PIRSF" id="PIRSF006648">
    <property type="entry name" value="DrrB"/>
    <property type="match status" value="1"/>
</dbReference>
<reference evidence="8" key="1">
    <citation type="submission" date="2014-07" db="EMBL/GenBank/DDBJ databases">
        <authorList>
            <person name="Urmite Genomes Urmite Genomes"/>
        </authorList>
    </citation>
    <scope>NUCLEOTIDE SEQUENCE</scope>
    <source>
        <strain evidence="8">11W110_air</strain>
    </source>
</reference>
<dbReference type="InterPro" id="IPR051784">
    <property type="entry name" value="Nod_factor_ABC_transporter"/>
</dbReference>
<dbReference type="GO" id="GO:0046677">
    <property type="term" value="P:response to antibiotic"/>
    <property type="evidence" value="ECO:0007669"/>
    <property type="project" value="UniProtKB-KW"/>
</dbReference>
<evidence type="ECO:0000259" key="7">
    <source>
        <dbReference type="PROSITE" id="PS51012"/>
    </source>
</evidence>
<organism evidence="8">
    <name type="scientific">Arthrobacter saudimassiliensis</name>
    <dbReference type="NCBI Taxonomy" id="1461584"/>
    <lineage>
        <taxon>Bacteria</taxon>
        <taxon>Bacillati</taxon>
        <taxon>Actinomycetota</taxon>
        <taxon>Actinomycetes</taxon>
        <taxon>Micrococcales</taxon>
        <taxon>Micrococcaceae</taxon>
        <taxon>Arthrobacter</taxon>
    </lineage>
</organism>
<dbReference type="AlphaFoldDB" id="A0A078MUW9"/>
<protein>
    <submittedName>
        <fullName evidence="8">ABC-2 family transporter protein</fullName>
    </submittedName>
</protein>
<dbReference type="Pfam" id="PF12698">
    <property type="entry name" value="ABC2_membrane_3"/>
    <property type="match status" value="1"/>
</dbReference>
<feature type="transmembrane region" description="Helical" evidence="6">
    <location>
        <begin position="151"/>
        <end position="172"/>
    </location>
</feature>
<evidence type="ECO:0000256" key="4">
    <source>
        <dbReference type="ARBA" id="ARBA00023136"/>
    </source>
</evidence>
<feature type="transmembrane region" description="Helical" evidence="6">
    <location>
        <begin position="263"/>
        <end position="285"/>
    </location>
</feature>
<evidence type="ECO:0000256" key="2">
    <source>
        <dbReference type="ARBA" id="ARBA00022692"/>
    </source>
</evidence>
<dbReference type="GO" id="GO:0043190">
    <property type="term" value="C:ATP-binding cassette (ABC) transporter complex"/>
    <property type="evidence" value="ECO:0007669"/>
    <property type="project" value="InterPro"/>
</dbReference>
<name>A0A078MUW9_9MICC</name>
<evidence type="ECO:0000313" key="8">
    <source>
        <dbReference type="EMBL" id="CEA09247.1"/>
    </source>
</evidence>
<dbReference type="PANTHER" id="PTHR43229">
    <property type="entry name" value="NODULATION PROTEIN J"/>
    <property type="match status" value="1"/>
</dbReference>
<dbReference type="PANTHER" id="PTHR43229:SF2">
    <property type="entry name" value="NODULATION PROTEIN J"/>
    <property type="match status" value="1"/>
</dbReference>
<feature type="domain" description="ABC transmembrane type-2" evidence="7">
    <location>
        <begin position="20"/>
        <end position="290"/>
    </location>
</feature>
<keyword evidence="3 6" id="KW-1133">Transmembrane helix</keyword>
<evidence type="ECO:0000256" key="6">
    <source>
        <dbReference type="SAM" id="Phobius"/>
    </source>
</evidence>
<proteinExistence type="predicted"/>
<keyword evidence="2 6" id="KW-0812">Transmembrane</keyword>
<sequence length="292" mass="30954">MNVVGTLVARNLRLFFRDRLGVFFSLLSALILFLLYTLFLGSTQVQDLQQSFPGATEEQVKGFVDSWMFAGIVGITSITTGLGALNVFVEDSASGRFRDFLVSPISREKLILGYLVSAGIIALIMTTLVLIASLAYLYLVDGVSYAPRSVAVIYGFLALSCLAFAALSAFAVSFVRTAGAYSALSTIVGTILGFLAGAYIPVGALPEGVRTVVNALPFMQASVPVRQQMTADSLEAMAGGTPGAVEDLQEVFGITASVGGREITGAFVVAVLCAMIVVFTLLAAVRIRHRIR</sequence>
<gene>
    <name evidence="8" type="ORF">BN1051_02614</name>
</gene>
<accession>A0A078MUW9</accession>
<dbReference type="InterPro" id="IPR000412">
    <property type="entry name" value="ABC_2_transport"/>
</dbReference>
<feature type="transmembrane region" description="Helical" evidence="6">
    <location>
        <begin position="67"/>
        <end position="89"/>
    </location>
</feature>
<comment type="subcellular location">
    <subcellularLocation>
        <location evidence="1">Membrane</location>
        <topology evidence="1">Multi-pass membrane protein</topology>
    </subcellularLocation>
</comment>
<feature type="transmembrane region" description="Helical" evidence="6">
    <location>
        <begin position="20"/>
        <end position="39"/>
    </location>
</feature>
<evidence type="ECO:0000256" key="1">
    <source>
        <dbReference type="ARBA" id="ARBA00004141"/>
    </source>
</evidence>
<dbReference type="PROSITE" id="PS51012">
    <property type="entry name" value="ABC_TM2"/>
    <property type="match status" value="1"/>
</dbReference>